<dbReference type="InterPro" id="IPR004655">
    <property type="entry name" value="FabH"/>
</dbReference>
<evidence type="ECO:0000259" key="10">
    <source>
        <dbReference type="Pfam" id="PF08541"/>
    </source>
</evidence>
<name>G2GEF2_9ACTN</name>
<evidence type="ECO:0000256" key="2">
    <source>
        <dbReference type="ARBA" id="ARBA00022490"/>
    </source>
</evidence>
<feature type="region of interest" description="ACP-binding" evidence="9">
    <location>
        <begin position="255"/>
        <end position="259"/>
    </location>
</feature>
<comment type="subunit">
    <text evidence="9">Homodimer.</text>
</comment>
<feature type="domain" description="Beta-ketoacyl-[acyl-carrier-protein] synthase III C-terminal" evidence="10">
    <location>
        <begin position="239"/>
        <end position="327"/>
    </location>
</feature>
<keyword evidence="3 9" id="KW-0444">Lipid biosynthesis</keyword>
<dbReference type="EMBL" id="AGBF01000066">
    <property type="protein sequence ID" value="EGX58127.1"/>
    <property type="molecule type" value="Genomic_DNA"/>
</dbReference>
<evidence type="ECO:0000313" key="13">
    <source>
        <dbReference type="Proteomes" id="UP000004217"/>
    </source>
</evidence>
<evidence type="ECO:0000313" key="12">
    <source>
        <dbReference type="EMBL" id="EGX58127.1"/>
    </source>
</evidence>
<evidence type="ECO:0000256" key="8">
    <source>
        <dbReference type="ARBA" id="ARBA00023315"/>
    </source>
</evidence>
<proteinExistence type="inferred from homology"/>
<dbReference type="InterPro" id="IPR016039">
    <property type="entry name" value="Thiolase-like"/>
</dbReference>
<comment type="domain">
    <text evidence="9">The last Arg residue of the ACP-binding site is essential for the weak association between ACP/AcpP and FabH.</text>
</comment>
<keyword evidence="6 9" id="KW-0443">Lipid metabolism</keyword>
<comment type="caution">
    <text evidence="12">The sequence shown here is derived from an EMBL/GenBank/DDBJ whole genome shotgun (WGS) entry which is preliminary data.</text>
</comment>
<dbReference type="InterPro" id="IPR013747">
    <property type="entry name" value="ACP_syn_III_C"/>
</dbReference>
<keyword evidence="5 9" id="KW-0276">Fatty acid metabolism</keyword>
<feature type="domain" description="Beta-ketoacyl-[acyl-carrier-protein] synthase III N-terminal" evidence="11">
    <location>
        <begin position="107"/>
        <end position="186"/>
    </location>
</feature>
<dbReference type="GO" id="GO:0005737">
    <property type="term" value="C:cytoplasm"/>
    <property type="evidence" value="ECO:0007669"/>
    <property type="project" value="UniProtKB-SubCell"/>
</dbReference>
<evidence type="ECO:0000256" key="3">
    <source>
        <dbReference type="ARBA" id="ARBA00022516"/>
    </source>
</evidence>
<dbReference type="GO" id="GO:0006633">
    <property type="term" value="P:fatty acid biosynthetic process"/>
    <property type="evidence" value="ECO:0007669"/>
    <property type="project" value="UniProtKB-UniRule"/>
</dbReference>
<dbReference type="Pfam" id="PF08541">
    <property type="entry name" value="ACP_syn_III_C"/>
    <property type="match status" value="1"/>
</dbReference>
<protein>
    <recommendedName>
        <fullName evidence="9">Beta-ketoacyl-[acyl-carrier-protein] synthase III</fullName>
        <shortName evidence="9">Beta-ketoacyl-ACP synthase III</shortName>
        <shortName evidence="9">KAS III</shortName>
        <ecNumber evidence="9">2.3.1.180</ecNumber>
    </recommendedName>
    <alternativeName>
        <fullName evidence="9">3-oxoacyl-[acyl-carrier-protein] synthase 3</fullName>
    </alternativeName>
    <alternativeName>
        <fullName evidence="9">3-oxoacyl-[acyl-carrier-protein] synthase III</fullName>
    </alternativeName>
</protein>
<comment type="catalytic activity">
    <reaction evidence="9">
        <text>malonyl-[ACP] + acetyl-CoA + H(+) = 3-oxobutanoyl-[ACP] + CO2 + CoA</text>
        <dbReference type="Rhea" id="RHEA:12080"/>
        <dbReference type="Rhea" id="RHEA-COMP:9623"/>
        <dbReference type="Rhea" id="RHEA-COMP:9625"/>
        <dbReference type="ChEBI" id="CHEBI:15378"/>
        <dbReference type="ChEBI" id="CHEBI:16526"/>
        <dbReference type="ChEBI" id="CHEBI:57287"/>
        <dbReference type="ChEBI" id="CHEBI:57288"/>
        <dbReference type="ChEBI" id="CHEBI:78449"/>
        <dbReference type="ChEBI" id="CHEBI:78450"/>
        <dbReference type="EC" id="2.3.1.180"/>
    </reaction>
</comment>
<keyword evidence="2 9" id="KW-0963">Cytoplasm</keyword>
<dbReference type="OrthoDB" id="9815506at2"/>
<dbReference type="PANTHER" id="PTHR34069">
    <property type="entry name" value="3-OXOACYL-[ACYL-CARRIER-PROTEIN] SYNTHASE 3"/>
    <property type="match status" value="1"/>
</dbReference>
<dbReference type="EC" id="2.3.1.180" evidence="9"/>
<keyword evidence="7 9" id="KW-0275">Fatty acid biosynthesis</keyword>
<evidence type="ECO:0000256" key="7">
    <source>
        <dbReference type="ARBA" id="ARBA00023160"/>
    </source>
</evidence>
<dbReference type="GO" id="GO:0044550">
    <property type="term" value="P:secondary metabolite biosynthetic process"/>
    <property type="evidence" value="ECO:0007669"/>
    <property type="project" value="TreeGrafter"/>
</dbReference>
<dbReference type="Gene3D" id="3.40.47.10">
    <property type="match status" value="1"/>
</dbReference>
<accession>G2GEF2</accession>
<dbReference type="GO" id="GO:0004315">
    <property type="term" value="F:3-oxoacyl-[acyl-carrier-protein] synthase activity"/>
    <property type="evidence" value="ECO:0007669"/>
    <property type="project" value="InterPro"/>
</dbReference>
<comment type="pathway">
    <text evidence="9">Lipid metabolism; fatty acid biosynthesis.</text>
</comment>
<dbReference type="CDD" id="cd00830">
    <property type="entry name" value="KAS_III"/>
    <property type="match status" value="1"/>
</dbReference>
<keyword evidence="9" id="KW-0511">Multifunctional enzyme</keyword>
<feature type="active site" evidence="9">
    <location>
        <position position="254"/>
    </location>
</feature>
<dbReference type="HAMAP" id="MF_01815">
    <property type="entry name" value="FabH"/>
    <property type="match status" value="1"/>
</dbReference>
<evidence type="ECO:0000256" key="4">
    <source>
        <dbReference type="ARBA" id="ARBA00022679"/>
    </source>
</evidence>
<comment type="subcellular location">
    <subcellularLocation>
        <location evidence="9">Cytoplasm</location>
    </subcellularLocation>
</comment>
<dbReference type="SUPFAM" id="SSF53901">
    <property type="entry name" value="Thiolase-like"/>
    <property type="match status" value="1"/>
</dbReference>
<comment type="function">
    <text evidence="9">Catalyzes the condensation reaction of fatty acid synthesis by the addition to an acyl acceptor of two carbons from malonyl-ACP. Catalyzes the first condensation reaction which initiates fatty acid synthesis and may therefore play a role in governing the total rate of fatty acid production. Possesses both acetoacetyl-ACP synthase and acetyl transacylase activities. Its substrate specificity determines the biosynthesis of branched-chain and/or straight-chain of fatty acids.</text>
</comment>
<gene>
    <name evidence="9" type="primary">fabH</name>
    <name evidence="12" type="ORF">SZN_19425</name>
</gene>
<dbReference type="Proteomes" id="UP000004217">
    <property type="component" value="Unassembled WGS sequence"/>
</dbReference>
<feature type="active site" evidence="9">
    <location>
        <position position="284"/>
    </location>
</feature>
<dbReference type="PATRIC" id="fig|700597.3.peg.3808"/>
<dbReference type="NCBIfam" id="TIGR00747">
    <property type="entry name" value="fabH"/>
    <property type="match status" value="1"/>
</dbReference>
<dbReference type="AlphaFoldDB" id="G2GEF2"/>
<reference evidence="12 13" key="1">
    <citation type="submission" date="2011-08" db="EMBL/GenBank/DDBJ databases">
        <authorList>
            <person name="Lin Y."/>
            <person name="Hao X."/>
            <person name="Johnstone L."/>
            <person name="Miller S.J."/>
            <person name="Wei G."/>
            <person name="Rensing C."/>
        </authorList>
    </citation>
    <scope>NUCLEOTIDE SEQUENCE [LARGE SCALE GENOMIC DNA]</scope>
    <source>
        <strain evidence="12 13">K42</strain>
    </source>
</reference>
<evidence type="ECO:0000256" key="5">
    <source>
        <dbReference type="ARBA" id="ARBA00022832"/>
    </source>
</evidence>
<evidence type="ECO:0000259" key="11">
    <source>
        <dbReference type="Pfam" id="PF08545"/>
    </source>
</evidence>
<sequence length="343" mass="35735">MQKSAVLCGLGAYLPETVVTNDDLAEIMDTTDEWITSRTGIRERRVVGPGISTGDLAVRAGARALKSAGGEPVDLVILATTTPDHPCPATAPFVAHRLGLVDTPAWDLSAVCSGFLYGLTAASSFIAAGAARRVLLIGADAFSTILAPADRGTRPIFGDGAGAVVLRPGDPGEPGALGPSVLGSDGSLRELITVQAGGSREPLDPAEPDQEGRYFTMQGRSVFRHAVARMTAVTEEVRERAGWRPEDVDCLVAHQANRRILQAVAERLGLPMERCALHLDRVGNTAAASIPLAMADAVGRGGLLPGHRVLLTAYGGGATWGAAALTWPDITPQPDGRERASEG</sequence>
<feature type="active site" evidence="9">
    <location>
        <position position="112"/>
    </location>
</feature>
<keyword evidence="13" id="KW-1185">Reference proteome</keyword>
<dbReference type="Pfam" id="PF08545">
    <property type="entry name" value="ACP_syn_III"/>
    <property type="match status" value="1"/>
</dbReference>
<dbReference type="NCBIfam" id="NF006829">
    <property type="entry name" value="PRK09352.1"/>
    <property type="match status" value="1"/>
</dbReference>
<evidence type="ECO:0000256" key="6">
    <source>
        <dbReference type="ARBA" id="ARBA00023098"/>
    </source>
</evidence>
<dbReference type="RefSeq" id="WP_007497513.1">
    <property type="nucleotide sequence ID" value="NZ_AGBF01000066.1"/>
</dbReference>
<keyword evidence="4 9" id="KW-0808">Transferase</keyword>
<dbReference type="InterPro" id="IPR013751">
    <property type="entry name" value="ACP_syn_III_N"/>
</dbReference>
<dbReference type="PANTHER" id="PTHR34069:SF2">
    <property type="entry name" value="BETA-KETOACYL-[ACYL-CARRIER-PROTEIN] SYNTHASE III"/>
    <property type="match status" value="1"/>
</dbReference>
<organism evidence="12 13">
    <name type="scientific">Streptomyces zinciresistens K42</name>
    <dbReference type="NCBI Taxonomy" id="700597"/>
    <lineage>
        <taxon>Bacteria</taxon>
        <taxon>Bacillati</taxon>
        <taxon>Actinomycetota</taxon>
        <taxon>Actinomycetes</taxon>
        <taxon>Kitasatosporales</taxon>
        <taxon>Streptomycetaceae</taxon>
        <taxon>Streptomyces</taxon>
    </lineage>
</organism>
<dbReference type="UniPathway" id="UPA00094"/>
<dbReference type="GO" id="GO:0033818">
    <property type="term" value="F:beta-ketoacyl-acyl-carrier-protein synthase III activity"/>
    <property type="evidence" value="ECO:0007669"/>
    <property type="project" value="UniProtKB-UniRule"/>
</dbReference>
<evidence type="ECO:0000256" key="1">
    <source>
        <dbReference type="ARBA" id="ARBA00008642"/>
    </source>
</evidence>
<keyword evidence="8 9" id="KW-0012">Acyltransferase</keyword>
<evidence type="ECO:0000256" key="9">
    <source>
        <dbReference type="HAMAP-Rule" id="MF_01815"/>
    </source>
</evidence>
<comment type="similarity">
    <text evidence="1 9">Belongs to the thiolase-like superfamily. FabH family.</text>
</comment>